<proteinExistence type="predicted"/>
<gene>
    <name evidence="1" type="ORF">C2G38_2260855</name>
</gene>
<evidence type="ECO:0000313" key="2">
    <source>
        <dbReference type="Proteomes" id="UP000266673"/>
    </source>
</evidence>
<accession>A0A397VX18</accession>
<comment type="caution">
    <text evidence="1">The sequence shown here is derived from an EMBL/GenBank/DDBJ whole genome shotgun (WGS) entry which is preliminary data.</text>
</comment>
<dbReference type="EMBL" id="QKWP01000111">
    <property type="protein sequence ID" value="RIB27074.1"/>
    <property type="molecule type" value="Genomic_DNA"/>
</dbReference>
<dbReference type="Proteomes" id="UP000266673">
    <property type="component" value="Unassembled WGS sequence"/>
</dbReference>
<dbReference type="AlphaFoldDB" id="A0A397VX18"/>
<keyword evidence="2" id="KW-1185">Reference proteome</keyword>
<organism evidence="1 2">
    <name type="scientific">Gigaspora rosea</name>
    <dbReference type="NCBI Taxonomy" id="44941"/>
    <lineage>
        <taxon>Eukaryota</taxon>
        <taxon>Fungi</taxon>
        <taxon>Fungi incertae sedis</taxon>
        <taxon>Mucoromycota</taxon>
        <taxon>Glomeromycotina</taxon>
        <taxon>Glomeromycetes</taxon>
        <taxon>Diversisporales</taxon>
        <taxon>Gigasporaceae</taxon>
        <taxon>Gigaspora</taxon>
    </lineage>
</organism>
<name>A0A397VX18_9GLOM</name>
<dbReference type="OrthoDB" id="2463097at2759"/>
<reference evidence="1 2" key="1">
    <citation type="submission" date="2018-06" db="EMBL/GenBank/DDBJ databases">
        <title>Comparative genomics reveals the genomic features of Rhizophagus irregularis, R. cerebriforme, R. diaphanum and Gigaspora rosea, and their symbiotic lifestyle signature.</title>
        <authorList>
            <person name="Morin E."/>
            <person name="San Clemente H."/>
            <person name="Chen E.C.H."/>
            <person name="De La Providencia I."/>
            <person name="Hainaut M."/>
            <person name="Kuo A."/>
            <person name="Kohler A."/>
            <person name="Murat C."/>
            <person name="Tang N."/>
            <person name="Roy S."/>
            <person name="Loubradou J."/>
            <person name="Henrissat B."/>
            <person name="Grigoriev I.V."/>
            <person name="Corradi N."/>
            <person name="Roux C."/>
            <person name="Martin F.M."/>
        </authorList>
    </citation>
    <scope>NUCLEOTIDE SEQUENCE [LARGE SCALE GENOMIC DNA]</scope>
    <source>
        <strain evidence="1 2">DAOM 194757</strain>
    </source>
</reference>
<sequence length="209" mass="25182">MSNYNNLFVKKPEKIECSLDITLIANNDIQLYLEDNNLLDFSHDFLSEIVNEICNLYIKERMKGKDSNLILESLEQFLINKKQNPVNIINFCLDNQINIIVQIILASCFRYGKWVEKDEREAFNYIKNWPRWMILTEYFLSVYVMKMELELKRMNARHSFIIKNLQRWKTLMGYIMLDIVIIMKLELKKMNTKHSLIIKNLQRWGTRME</sequence>
<protein>
    <submittedName>
        <fullName evidence="1">Uncharacterized protein</fullName>
    </submittedName>
</protein>
<evidence type="ECO:0000313" key="1">
    <source>
        <dbReference type="EMBL" id="RIB27074.1"/>
    </source>
</evidence>